<dbReference type="InParanoid" id="A0A673AA26"/>
<evidence type="ECO:0000256" key="3">
    <source>
        <dbReference type="ARBA" id="ARBA00023015"/>
    </source>
</evidence>
<name>A0A673AA26_9TELE</name>
<keyword evidence="11" id="KW-1185">Reference proteome</keyword>
<evidence type="ECO:0000259" key="9">
    <source>
        <dbReference type="SMART" id="SM01372"/>
    </source>
</evidence>
<dbReference type="FunFam" id="1.10.10.10:FF:000458">
    <property type="entry name" value="E2F-like (Mammalian transcription factor)"/>
    <property type="match status" value="1"/>
</dbReference>
<dbReference type="SUPFAM" id="SSF46785">
    <property type="entry name" value="Winged helix' DNA-binding domain"/>
    <property type="match status" value="1"/>
</dbReference>
<dbReference type="PANTHER" id="PTHR12081:SF44">
    <property type="entry name" value="TRANSCRIPTION FACTOR E2F3"/>
    <property type="match status" value="1"/>
</dbReference>
<dbReference type="InterPro" id="IPR036390">
    <property type="entry name" value="WH_DNA-bd_sf"/>
</dbReference>
<feature type="compositionally biased region" description="Basic and acidic residues" evidence="8">
    <location>
        <begin position="15"/>
        <end position="24"/>
    </location>
</feature>
<dbReference type="Pfam" id="PF16421">
    <property type="entry name" value="E2F_CC-MB"/>
    <property type="match status" value="1"/>
</dbReference>
<comment type="similarity">
    <text evidence="2 7">Belongs to the E2F/DP family.</text>
</comment>
<feature type="region of interest" description="Disordered" evidence="8">
    <location>
        <begin position="1"/>
        <end position="24"/>
    </location>
</feature>
<reference evidence="10" key="1">
    <citation type="submission" date="2019-06" db="EMBL/GenBank/DDBJ databases">
        <authorList>
            <consortium name="Wellcome Sanger Institute Data Sharing"/>
        </authorList>
    </citation>
    <scope>NUCLEOTIDE SEQUENCE [LARGE SCALE GENOMIC DNA]</scope>
</reference>
<feature type="compositionally biased region" description="Low complexity" evidence="8">
    <location>
        <begin position="220"/>
        <end position="229"/>
    </location>
</feature>
<evidence type="ECO:0000256" key="2">
    <source>
        <dbReference type="ARBA" id="ARBA00010940"/>
    </source>
</evidence>
<feature type="region of interest" description="Disordered" evidence="8">
    <location>
        <begin position="209"/>
        <end position="274"/>
    </location>
</feature>
<evidence type="ECO:0000256" key="1">
    <source>
        <dbReference type="ARBA" id="ARBA00004123"/>
    </source>
</evidence>
<feature type="domain" description="E2F/DP family winged-helix DNA-binding" evidence="9">
    <location>
        <begin position="28"/>
        <end position="93"/>
    </location>
</feature>
<dbReference type="CDD" id="cd14660">
    <property type="entry name" value="E2F_DD"/>
    <property type="match status" value="1"/>
</dbReference>
<evidence type="ECO:0000313" key="11">
    <source>
        <dbReference type="Proteomes" id="UP000472271"/>
    </source>
</evidence>
<dbReference type="Proteomes" id="UP000472271">
    <property type="component" value="Chromosome 11"/>
</dbReference>
<dbReference type="InterPro" id="IPR032198">
    <property type="entry name" value="E2F_CC-MB"/>
</dbReference>
<keyword evidence="5 7" id="KW-0804">Transcription</keyword>
<dbReference type="OrthoDB" id="1743261at2759"/>
<dbReference type="GO" id="GO:0000978">
    <property type="term" value="F:RNA polymerase II cis-regulatory region sequence-specific DNA binding"/>
    <property type="evidence" value="ECO:0007669"/>
    <property type="project" value="InterPro"/>
</dbReference>
<keyword evidence="4 7" id="KW-0238">DNA-binding</keyword>
<evidence type="ECO:0000256" key="5">
    <source>
        <dbReference type="ARBA" id="ARBA00023163"/>
    </source>
</evidence>
<protein>
    <submittedName>
        <fullName evidence="10">Transcription factor E2F3-like</fullName>
    </submittedName>
</protein>
<feature type="compositionally biased region" description="Polar residues" evidence="8">
    <location>
        <begin position="246"/>
        <end position="258"/>
    </location>
</feature>
<keyword evidence="6 7" id="KW-0539">Nucleus</keyword>
<dbReference type="InterPro" id="IPR003316">
    <property type="entry name" value="E2F_WHTH_DNA-bd_dom"/>
</dbReference>
<evidence type="ECO:0000256" key="4">
    <source>
        <dbReference type="ARBA" id="ARBA00023125"/>
    </source>
</evidence>
<dbReference type="PANTHER" id="PTHR12081">
    <property type="entry name" value="TRANSCRIPTION FACTOR E2F"/>
    <property type="match status" value="1"/>
</dbReference>
<dbReference type="AlphaFoldDB" id="A0A673AA26"/>
<dbReference type="InterPro" id="IPR015633">
    <property type="entry name" value="E2F"/>
</dbReference>
<evidence type="ECO:0000313" key="10">
    <source>
        <dbReference type="Ensembl" id="ENSSORP00005025422.1"/>
    </source>
</evidence>
<dbReference type="InterPro" id="IPR037241">
    <property type="entry name" value="E2F-DP_heterodim"/>
</dbReference>
<proteinExistence type="inferred from homology"/>
<accession>A0A673AA26</accession>
<dbReference type="Gene3D" id="1.10.10.10">
    <property type="entry name" value="Winged helix-like DNA-binding domain superfamily/Winged helix DNA-binding domain"/>
    <property type="match status" value="1"/>
</dbReference>
<evidence type="ECO:0000256" key="7">
    <source>
        <dbReference type="RuleBase" id="RU003796"/>
    </source>
</evidence>
<keyword evidence="3 7" id="KW-0805">Transcription regulation</keyword>
<dbReference type="SUPFAM" id="SSF144074">
    <property type="entry name" value="E2F-DP heterodimerization region"/>
    <property type="match status" value="1"/>
</dbReference>
<gene>
    <name evidence="10" type="primary">e2f3</name>
</gene>
<dbReference type="GO" id="GO:0090575">
    <property type="term" value="C:RNA polymerase II transcription regulator complex"/>
    <property type="evidence" value="ECO:0007669"/>
    <property type="project" value="TreeGrafter"/>
</dbReference>
<feature type="compositionally biased region" description="Low complexity" evidence="8">
    <location>
        <begin position="1"/>
        <end position="14"/>
    </location>
</feature>
<dbReference type="Ensembl" id="ENSSORT00005026181.1">
    <property type="protein sequence ID" value="ENSSORP00005025422.1"/>
    <property type="gene ID" value="ENSSORG00005012234.1"/>
</dbReference>
<reference evidence="10" key="2">
    <citation type="submission" date="2025-08" db="UniProtKB">
        <authorList>
            <consortium name="Ensembl"/>
        </authorList>
    </citation>
    <scope>IDENTIFICATION</scope>
</reference>
<dbReference type="InterPro" id="IPR036388">
    <property type="entry name" value="WH-like_DNA-bd_sf"/>
</dbReference>
<dbReference type="Pfam" id="PF02319">
    <property type="entry name" value="WHD_E2F_TDP"/>
    <property type="match status" value="1"/>
</dbReference>
<dbReference type="GO" id="GO:0046983">
    <property type="term" value="F:protein dimerization activity"/>
    <property type="evidence" value="ECO:0007669"/>
    <property type="project" value="InterPro"/>
</dbReference>
<dbReference type="GO" id="GO:0000981">
    <property type="term" value="F:DNA-binding transcription factor activity, RNA polymerase II-specific"/>
    <property type="evidence" value="ECO:0007669"/>
    <property type="project" value="TreeGrafter"/>
</dbReference>
<reference evidence="10" key="3">
    <citation type="submission" date="2025-09" db="UniProtKB">
        <authorList>
            <consortium name="Ensembl"/>
        </authorList>
    </citation>
    <scope>IDENTIFICATION</scope>
</reference>
<organism evidence="10 11">
    <name type="scientific">Sphaeramia orbicularis</name>
    <name type="common">orbiculate cardinalfish</name>
    <dbReference type="NCBI Taxonomy" id="375764"/>
    <lineage>
        <taxon>Eukaryota</taxon>
        <taxon>Metazoa</taxon>
        <taxon>Chordata</taxon>
        <taxon>Craniata</taxon>
        <taxon>Vertebrata</taxon>
        <taxon>Euteleostomi</taxon>
        <taxon>Actinopterygii</taxon>
        <taxon>Neopterygii</taxon>
        <taxon>Teleostei</taxon>
        <taxon>Neoteleostei</taxon>
        <taxon>Acanthomorphata</taxon>
        <taxon>Gobiaria</taxon>
        <taxon>Kurtiformes</taxon>
        <taxon>Apogonoidei</taxon>
        <taxon>Apogonidae</taxon>
        <taxon>Apogoninae</taxon>
        <taxon>Sphaeramia</taxon>
    </lineage>
</organism>
<comment type="subcellular location">
    <subcellularLocation>
        <location evidence="1 7">Nucleus</location>
    </subcellularLocation>
</comment>
<sequence length="317" mass="35225">MAYKISNTESSSSNTEERKSHEFCERSRNDTALAALTRRFMELVKRSENGSLDLNVASLLLNAPKRRIYDIINVLEGICLLKKRSKNYIEWAGGQGNILRDAQLMTLIKEEEKLDQLIDRSRRQLRRVFKEHTQRFAYLTYEDVKNIPSLKEQTVIVIKAPAETKVEVPHPGKSLQVHLSSTQGPIDVFVCADDPMPEDCGCLANASTDGDNSIDPVPYSSTVQVSSTDDVSHNTGLSRDSILQPEPTQHSSPVSVTPFSPLLPTSEDQQSFVTLSPPQPFSLDGVGYFQSLVKDEGITDLFSAVDPDLAPLDLDMV</sequence>
<evidence type="ECO:0000256" key="6">
    <source>
        <dbReference type="ARBA" id="ARBA00023242"/>
    </source>
</evidence>
<dbReference type="Gene3D" id="6.10.250.540">
    <property type="match status" value="1"/>
</dbReference>
<dbReference type="SMART" id="SM01372">
    <property type="entry name" value="E2F_TDP"/>
    <property type="match status" value="1"/>
</dbReference>
<evidence type="ECO:0000256" key="8">
    <source>
        <dbReference type="SAM" id="MobiDB-lite"/>
    </source>
</evidence>